<comment type="caution">
    <text evidence="1">The sequence shown here is derived from an EMBL/GenBank/DDBJ whole genome shotgun (WGS) entry which is preliminary data.</text>
</comment>
<dbReference type="AlphaFoldDB" id="A0A016BMI7"/>
<dbReference type="Proteomes" id="UP000022272">
    <property type="component" value="Unassembled WGS sequence"/>
</dbReference>
<evidence type="ECO:0000313" key="2">
    <source>
        <dbReference type="Proteomes" id="UP000022272"/>
    </source>
</evidence>
<reference evidence="1 2" key="1">
    <citation type="submission" date="2014-02" db="EMBL/GenBank/DDBJ databases">
        <authorList>
            <person name="Sears C."/>
            <person name="Carroll K."/>
            <person name="Sack B.R."/>
            <person name="Qadri F."/>
            <person name="Myers L.L."/>
            <person name="Chung G.-T."/>
            <person name="Escheverria P."/>
            <person name="Fraser C.M."/>
            <person name="Sadzewicz L."/>
            <person name="Shefchek K.A."/>
            <person name="Tallon L."/>
            <person name="Das S.P."/>
            <person name="Daugherty S."/>
            <person name="Mongodin E.F."/>
        </authorList>
    </citation>
    <scope>NUCLEOTIDE SEQUENCE [LARGE SCALE GENOMIC DNA]</scope>
    <source>
        <strain evidence="1 2">2-F-2 #4</strain>
    </source>
</reference>
<feature type="non-terminal residue" evidence="1">
    <location>
        <position position="1"/>
    </location>
</feature>
<gene>
    <name evidence="1" type="ORF">M076_5138</name>
</gene>
<sequence length="40" mass="4374">QPSGKEQLNAHDKERCHPAEELVAEQDIQGKVGQSEQTSA</sequence>
<proteinExistence type="predicted"/>
<name>A0A016BMI7_BACFG</name>
<dbReference type="EMBL" id="JGDM01000185">
    <property type="protein sequence ID" value="EXZ41746.1"/>
    <property type="molecule type" value="Genomic_DNA"/>
</dbReference>
<accession>A0A016BMI7</accession>
<evidence type="ECO:0000313" key="1">
    <source>
        <dbReference type="EMBL" id="EXZ41746.1"/>
    </source>
</evidence>
<protein>
    <submittedName>
        <fullName evidence="1">Uncharacterized protein</fullName>
    </submittedName>
</protein>
<organism evidence="1 2">
    <name type="scientific">Bacteroides fragilis str. 2-F-2 #4</name>
    <dbReference type="NCBI Taxonomy" id="1339280"/>
    <lineage>
        <taxon>Bacteria</taxon>
        <taxon>Pseudomonadati</taxon>
        <taxon>Bacteroidota</taxon>
        <taxon>Bacteroidia</taxon>
        <taxon>Bacteroidales</taxon>
        <taxon>Bacteroidaceae</taxon>
        <taxon>Bacteroides</taxon>
    </lineage>
</organism>